<dbReference type="Pfam" id="PF01428">
    <property type="entry name" value="zf-AN1"/>
    <property type="match status" value="1"/>
</dbReference>
<proteinExistence type="predicted"/>
<accession>A0A9P8AH16</accession>
<evidence type="ECO:0000313" key="7">
    <source>
        <dbReference type="EMBL" id="KAG7192026.1"/>
    </source>
</evidence>
<dbReference type="Gene3D" id="3.10.20.90">
    <property type="entry name" value="Phosphatidylinositol 3-kinase Catalytic Subunit, Chain A, domain 1"/>
    <property type="match status" value="1"/>
</dbReference>
<comment type="caution">
    <text evidence="7">The sequence shown here is derived from an EMBL/GenBank/DDBJ whole genome shotgun (WGS) entry which is preliminary data.</text>
</comment>
<dbReference type="Gene3D" id="4.10.1110.10">
    <property type="entry name" value="AN1-like Zinc finger"/>
    <property type="match status" value="1"/>
</dbReference>
<evidence type="ECO:0000256" key="2">
    <source>
        <dbReference type="ARBA" id="ARBA00022771"/>
    </source>
</evidence>
<dbReference type="PROSITE" id="PS51039">
    <property type="entry name" value="ZF_AN1"/>
    <property type="match status" value="1"/>
</dbReference>
<dbReference type="InterPro" id="IPR000058">
    <property type="entry name" value="Znf_AN1"/>
</dbReference>
<dbReference type="SUPFAM" id="SSF54236">
    <property type="entry name" value="Ubiquitin-like"/>
    <property type="match status" value="1"/>
</dbReference>
<dbReference type="RefSeq" id="XP_043047577.1">
    <property type="nucleotide sequence ID" value="XM_043193390.1"/>
</dbReference>
<keyword evidence="3" id="KW-0862">Zinc</keyword>
<dbReference type="InterPro" id="IPR035896">
    <property type="entry name" value="AN1-like_Znf"/>
</dbReference>
<gene>
    <name evidence="7" type="ORF">KQ657_002636</name>
</gene>
<evidence type="ECO:0000256" key="4">
    <source>
        <dbReference type="PROSITE-ProRule" id="PRU00449"/>
    </source>
</evidence>
<dbReference type="EMBL" id="JAHMUF010000021">
    <property type="protein sequence ID" value="KAG7192026.1"/>
    <property type="molecule type" value="Genomic_DNA"/>
</dbReference>
<evidence type="ECO:0000256" key="3">
    <source>
        <dbReference type="ARBA" id="ARBA00022833"/>
    </source>
</evidence>
<evidence type="ECO:0000256" key="1">
    <source>
        <dbReference type="ARBA" id="ARBA00022723"/>
    </source>
</evidence>
<dbReference type="GO" id="GO:0008270">
    <property type="term" value="F:zinc ion binding"/>
    <property type="evidence" value="ECO:0007669"/>
    <property type="project" value="UniProtKB-KW"/>
</dbReference>
<feature type="domain" description="AN1-type" evidence="6">
    <location>
        <begin position="98"/>
        <end position="147"/>
    </location>
</feature>
<dbReference type="CDD" id="cd17039">
    <property type="entry name" value="Ubl_ubiquitin_like"/>
    <property type="match status" value="1"/>
</dbReference>
<feature type="domain" description="Ubiquitin-like" evidence="5">
    <location>
        <begin position="1"/>
        <end position="76"/>
    </location>
</feature>
<dbReference type="InterPro" id="IPR029071">
    <property type="entry name" value="Ubiquitin-like_domsf"/>
</dbReference>
<evidence type="ECO:0008006" key="9">
    <source>
        <dbReference type="Google" id="ProtNLM"/>
    </source>
</evidence>
<dbReference type="GeneID" id="66116010"/>
<dbReference type="AlphaFoldDB" id="A0A9P8AH16"/>
<keyword evidence="2 4" id="KW-0863">Zinc-finger</keyword>
<reference evidence="7" key="1">
    <citation type="submission" date="2021-03" db="EMBL/GenBank/DDBJ databases">
        <authorList>
            <person name="Palmer J.M."/>
        </authorList>
    </citation>
    <scope>NUCLEOTIDE SEQUENCE</scope>
    <source>
        <strain evidence="7">ARV_011</strain>
    </source>
</reference>
<dbReference type="SMART" id="SM00154">
    <property type="entry name" value="ZnF_AN1"/>
    <property type="match status" value="1"/>
</dbReference>
<dbReference type="Proteomes" id="UP000790833">
    <property type="component" value="Unassembled WGS sequence"/>
</dbReference>
<organism evidence="7 8">
    <name type="scientific">Scheffersomyces spartinae</name>
    <dbReference type="NCBI Taxonomy" id="45513"/>
    <lineage>
        <taxon>Eukaryota</taxon>
        <taxon>Fungi</taxon>
        <taxon>Dikarya</taxon>
        <taxon>Ascomycota</taxon>
        <taxon>Saccharomycotina</taxon>
        <taxon>Pichiomycetes</taxon>
        <taxon>Debaryomycetaceae</taxon>
        <taxon>Scheffersomyces</taxon>
    </lineage>
</organism>
<keyword evidence="8" id="KW-1185">Reference proteome</keyword>
<protein>
    <recommendedName>
        <fullName evidence="9">AN1-type domain-containing protein</fullName>
    </recommendedName>
</protein>
<keyword evidence="1" id="KW-0479">Metal-binding</keyword>
<dbReference type="PROSITE" id="PS50053">
    <property type="entry name" value="UBIQUITIN_2"/>
    <property type="match status" value="1"/>
</dbReference>
<dbReference type="SMART" id="SM00213">
    <property type="entry name" value="UBQ"/>
    <property type="match status" value="1"/>
</dbReference>
<evidence type="ECO:0000259" key="5">
    <source>
        <dbReference type="PROSITE" id="PS50053"/>
    </source>
</evidence>
<evidence type="ECO:0000259" key="6">
    <source>
        <dbReference type="PROSITE" id="PS51039"/>
    </source>
</evidence>
<evidence type="ECO:0000313" key="8">
    <source>
        <dbReference type="Proteomes" id="UP000790833"/>
    </source>
</evidence>
<name>A0A9P8AH16_9ASCO</name>
<dbReference type="SUPFAM" id="SSF118310">
    <property type="entry name" value="AN1-like Zinc finger"/>
    <property type="match status" value="1"/>
</dbReference>
<dbReference type="InterPro" id="IPR000626">
    <property type="entry name" value="Ubiquitin-like_dom"/>
</dbReference>
<dbReference type="OrthoDB" id="428577at2759"/>
<sequence>MRVNIRLTTETSYVVTVDENATVEDLRAAATAGCPSHSVLPEDFKLIFNGAKLDSSNGLLSDCGMSCNETTVILMSTSDVTASASTGTSVSSSSSHRKKKKSKCSFQLCSSTPLRIVGACSHCSGNFCAKHRLLEDHLCIALQRCKDAAHEKNAMKLQSESTLRSQVARV</sequence>